<dbReference type="KEGG" id="lfp:Y981_08660"/>
<evidence type="ECO:0000256" key="4">
    <source>
        <dbReference type="ARBA" id="ARBA00022695"/>
    </source>
</evidence>
<dbReference type="InterPro" id="IPR014729">
    <property type="entry name" value="Rossmann-like_a/b/a_fold"/>
</dbReference>
<dbReference type="InterPro" id="IPR059117">
    <property type="entry name" value="APS_kinase_dom"/>
</dbReference>
<evidence type="ECO:0000259" key="10">
    <source>
        <dbReference type="Pfam" id="PF01747"/>
    </source>
</evidence>
<dbReference type="PANTHER" id="PTHR42700">
    <property type="entry name" value="SULFATE ADENYLYLTRANSFERASE"/>
    <property type="match status" value="1"/>
</dbReference>
<evidence type="ECO:0000256" key="2">
    <source>
        <dbReference type="ARBA" id="ARBA00004806"/>
    </source>
</evidence>
<dbReference type="InterPro" id="IPR015947">
    <property type="entry name" value="PUA-like_sf"/>
</dbReference>
<comment type="pathway">
    <text evidence="2 8">Sulfur metabolism; hydrogen sulfide biosynthesis; sulfite from sulfate: step 2/3.</text>
</comment>
<dbReference type="AlphaFoldDB" id="A0A059XUR9"/>
<keyword evidence="6 8" id="KW-0067">ATP-binding</keyword>
<keyword evidence="3 8" id="KW-0808">Transferase</keyword>
<dbReference type="OrthoDB" id="9804504at2"/>
<dbReference type="InterPro" id="IPR027417">
    <property type="entry name" value="P-loop_NTPase"/>
</dbReference>
<dbReference type="HOGENOM" id="CLU_022950_0_0_0"/>
<keyword evidence="13" id="KW-1185">Reference proteome</keyword>
<proteinExistence type="inferred from homology"/>
<dbReference type="CDD" id="cd00517">
    <property type="entry name" value="ATPS"/>
    <property type="match status" value="1"/>
</dbReference>
<dbReference type="Gene3D" id="3.40.50.620">
    <property type="entry name" value="HUPs"/>
    <property type="match status" value="1"/>
</dbReference>
<dbReference type="Pfam" id="PF01747">
    <property type="entry name" value="ATP-sulfurylase"/>
    <property type="match status" value="1"/>
</dbReference>
<evidence type="ECO:0000256" key="1">
    <source>
        <dbReference type="ARBA" id="ARBA00001823"/>
    </source>
</evidence>
<dbReference type="InterPro" id="IPR050512">
    <property type="entry name" value="Sulf_AdTrans/APS_kinase"/>
</dbReference>
<comment type="catalytic activity">
    <reaction evidence="7">
        <text>sulfate + ATP + H(+) = adenosine 5'-phosphosulfate + diphosphate</text>
        <dbReference type="Rhea" id="RHEA:18133"/>
        <dbReference type="ChEBI" id="CHEBI:15378"/>
        <dbReference type="ChEBI" id="CHEBI:16189"/>
        <dbReference type="ChEBI" id="CHEBI:30616"/>
        <dbReference type="ChEBI" id="CHEBI:33019"/>
        <dbReference type="ChEBI" id="CHEBI:58243"/>
        <dbReference type="EC" id="2.7.7.4"/>
    </reaction>
</comment>
<dbReference type="SUPFAM" id="SSF52540">
    <property type="entry name" value="P-loop containing nucleoside triphosphate hydrolases"/>
    <property type="match status" value="1"/>
</dbReference>
<dbReference type="GO" id="GO:0010134">
    <property type="term" value="P:sulfate assimilation via adenylyl sulfate reduction"/>
    <property type="evidence" value="ECO:0007669"/>
    <property type="project" value="TreeGrafter"/>
</dbReference>
<dbReference type="GO" id="GO:0004020">
    <property type="term" value="F:adenylylsulfate kinase activity"/>
    <property type="evidence" value="ECO:0007669"/>
    <property type="project" value="UniProtKB-UniRule"/>
</dbReference>
<dbReference type="Pfam" id="PF01583">
    <property type="entry name" value="APS_kinase"/>
    <property type="match status" value="1"/>
</dbReference>
<evidence type="ECO:0000256" key="6">
    <source>
        <dbReference type="ARBA" id="ARBA00022840"/>
    </source>
</evidence>
<dbReference type="NCBIfam" id="NF004040">
    <property type="entry name" value="PRK05537.1"/>
    <property type="match status" value="1"/>
</dbReference>
<evidence type="ECO:0000313" key="12">
    <source>
        <dbReference type="EMBL" id="AIA30795.1"/>
    </source>
</evidence>
<dbReference type="NCBIfam" id="NF003013">
    <property type="entry name" value="PRK03846.1"/>
    <property type="match status" value="1"/>
</dbReference>
<evidence type="ECO:0000256" key="8">
    <source>
        <dbReference type="HAMAP-Rule" id="MF_00065"/>
    </source>
</evidence>
<evidence type="ECO:0000256" key="3">
    <source>
        <dbReference type="ARBA" id="ARBA00022679"/>
    </source>
</evidence>
<dbReference type="InterPro" id="IPR024951">
    <property type="entry name" value="Sulfurylase_cat_dom"/>
</dbReference>
<feature type="domain" description="Sulphate adenylyltransferase catalytic" evidence="10">
    <location>
        <begin position="173"/>
        <end position="386"/>
    </location>
</feature>
<evidence type="ECO:0000313" key="13">
    <source>
        <dbReference type="Proteomes" id="UP000027059"/>
    </source>
</evidence>
<comment type="similarity">
    <text evidence="8">Belongs to the APS kinase family.</text>
</comment>
<dbReference type="Gene3D" id="3.40.50.300">
    <property type="entry name" value="P-loop containing nucleotide triphosphate hydrolases"/>
    <property type="match status" value="1"/>
</dbReference>
<name>A0A059XUR9_9BACT</name>
<evidence type="ECO:0000256" key="7">
    <source>
        <dbReference type="ARBA" id="ARBA00049370"/>
    </source>
</evidence>
<protein>
    <recommendedName>
        <fullName evidence="8">Adenylyl-sulfate kinase</fullName>
        <ecNumber evidence="8">2.7.1.25</ecNumber>
    </recommendedName>
    <alternativeName>
        <fullName evidence="8">APS kinase</fullName>
    </alternativeName>
    <alternativeName>
        <fullName evidence="8">ATP adenosine-5'-phosphosulfate 3'-phosphotransferase</fullName>
    </alternativeName>
    <alternativeName>
        <fullName evidence="8">Adenosine-5'-phosphosulfate kinase</fullName>
    </alternativeName>
</protein>
<dbReference type="UniPathway" id="UPA00140">
    <property type="reaction ID" value="UER00205"/>
</dbReference>
<reference evidence="13" key="1">
    <citation type="submission" date="2014-02" db="EMBL/GenBank/DDBJ databases">
        <title>Complete genome sequence and comparative genomic analysis of the nitrogen-fixing bacterium Leptospirillum ferriphilum YSK.</title>
        <authorList>
            <person name="Guo X."/>
            <person name="Yin H."/>
            <person name="Liang Y."/>
            <person name="Hu Q."/>
            <person name="Ma L."/>
            <person name="Xiao Y."/>
            <person name="Zhang X."/>
            <person name="Qiu G."/>
            <person name="Liu X."/>
        </authorList>
    </citation>
    <scope>NUCLEOTIDE SEQUENCE [LARGE SCALE GENOMIC DNA]</scope>
    <source>
        <strain evidence="13">YSK</strain>
    </source>
</reference>
<dbReference type="SUPFAM" id="SSF88697">
    <property type="entry name" value="PUA domain-like"/>
    <property type="match status" value="1"/>
</dbReference>
<dbReference type="NCBIfam" id="TIGR00339">
    <property type="entry name" value="sopT"/>
    <property type="match status" value="1"/>
</dbReference>
<sequence length="571" mass="64483">MSPLPTPHGGTLVNRMLEDPGLRKSLMASLSEYKSLHLNPRQLCDLELILVGGFSPLTGFMNQREYEGSLFENRLPSGEVWPMPITLDVEEGFARSLKTGETLALYDIEGFPVAILKLSDLWKPDRIIEAKTLFGTVDDTHPGVNYLLHHTHPYYVGGELTGLALPKHYDFPNLRQTPRDLRHKFSEMGLERIVGFQTRNPMHRAHVELTFQAAYSVEGSVLIHPVVGLTKPGDVDYFTRVRCYEKVLSYYPQRTAFLSLLPLAMRMAGPREALWHAIIRKNYGCSHFIIGRDHAGPGKDKSGKDFYGPYDAQHFVSNWEKELSIQILRFQELVYSEDRGKYIAVDKTNPGEKVLTISGTEFRQRLLDGAPIPEWFSYPEVIRELQVRIPPKFRQGFTVFFTGLSGAGKSTIARALMTRLLEIGGRSVTLLDGDHVRRILSTELGFSAEHRELNIRRIGYVAMEVTKAGGVGICSSIAPYASTRRHVRHLVTSVGGFIEVYVSTPLEVCESRDTKGLYTKARKGLIQNFTGINDPYEVPEYPEITINTVDHSHERACQIIVAYLEKEGYIR</sequence>
<dbReference type="Proteomes" id="UP000027059">
    <property type="component" value="Chromosome"/>
</dbReference>
<reference evidence="12 13" key="2">
    <citation type="journal article" date="2015" name="Biomed. Res. Int.">
        <title>Effects of Arsenite Resistance on the Growth and Functional Gene Expression of Leptospirillum ferriphilum and Acidithiobacillus thiooxidans in Pure Culture and Coculture.</title>
        <authorList>
            <person name="Jiang H."/>
            <person name="Liang Y."/>
            <person name="Yin H."/>
            <person name="Xiao Y."/>
            <person name="Guo X."/>
            <person name="Xu Y."/>
            <person name="Hu Q."/>
            <person name="Liu H."/>
            <person name="Liu X."/>
        </authorList>
    </citation>
    <scope>NUCLEOTIDE SEQUENCE [LARGE SCALE GENOMIC DNA]</scope>
    <source>
        <strain evidence="12 13">YSK</strain>
    </source>
</reference>
<dbReference type="GO" id="GO:0005524">
    <property type="term" value="F:ATP binding"/>
    <property type="evidence" value="ECO:0007669"/>
    <property type="project" value="UniProtKB-UniRule"/>
</dbReference>
<dbReference type="GO" id="GO:0019379">
    <property type="term" value="P:sulfate assimilation, phosphoadenylyl sulfate reduction by phosphoadenylyl-sulfate reductase (thioredoxin)"/>
    <property type="evidence" value="ECO:0007669"/>
    <property type="project" value="TreeGrafter"/>
</dbReference>
<dbReference type="InterPro" id="IPR002650">
    <property type="entry name" value="Sulphate_adenylyltransferase"/>
</dbReference>
<accession>A0A059XUR9</accession>
<dbReference type="FunFam" id="3.40.50.300:FF:000802">
    <property type="entry name" value="Sulfate adenylyltransferase"/>
    <property type="match status" value="1"/>
</dbReference>
<comment type="function">
    <text evidence="8">Catalyzes the synthesis of activated sulfate.</text>
</comment>
<feature type="binding site" evidence="8">
    <location>
        <begin position="403"/>
        <end position="410"/>
    </location>
    <ligand>
        <name>ATP</name>
        <dbReference type="ChEBI" id="CHEBI:30616"/>
    </ligand>
</feature>
<comment type="caution">
    <text evidence="8">Lacks conserved residue(s) required for the propagation of feature annotation.</text>
</comment>
<dbReference type="RefSeq" id="WP_038505702.1">
    <property type="nucleotide sequence ID" value="NZ_CP007243.1"/>
</dbReference>
<dbReference type="CDD" id="cd02027">
    <property type="entry name" value="APSK"/>
    <property type="match status" value="1"/>
</dbReference>
<keyword evidence="5 8" id="KW-0547">Nucleotide-binding</keyword>
<dbReference type="InterPro" id="IPR025980">
    <property type="entry name" value="ATP-Sase_PUA-like_dom"/>
</dbReference>
<dbReference type="SUPFAM" id="SSF52374">
    <property type="entry name" value="Nucleotidylyl transferase"/>
    <property type="match status" value="1"/>
</dbReference>
<keyword evidence="8" id="KW-0418">Kinase</keyword>
<evidence type="ECO:0000259" key="9">
    <source>
        <dbReference type="Pfam" id="PF01583"/>
    </source>
</evidence>
<dbReference type="PANTHER" id="PTHR42700:SF1">
    <property type="entry name" value="SULFATE ADENYLYLTRANSFERASE"/>
    <property type="match status" value="1"/>
</dbReference>
<dbReference type="Pfam" id="PF14306">
    <property type="entry name" value="PUA_2"/>
    <property type="match status" value="1"/>
</dbReference>
<feature type="domain" description="ATP-sulfurylase PUA-like" evidence="11">
    <location>
        <begin position="6"/>
        <end position="163"/>
    </location>
</feature>
<dbReference type="GO" id="GO:0005737">
    <property type="term" value="C:cytoplasm"/>
    <property type="evidence" value="ECO:0007669"/>
    <property type="project" value="TreeGrafter"/>
</dbReference>
<keyword evidence="8" id="KW-0597">Phosphoprotein</keyword>
<dbReference type="GO" id="GO:0070814">
    <property type="term" value="P:hydrogen sulfide biosynthetic process"/>
    <property type="evidence" value="ECO:0007669"/>
    <property type="project" value="UniProtKB-UniRule"/>
</dbReference>
<dbReference type="InterPro" id="IPR002891">
    <property type="entry name" value="APS"/>
</dbReference>
<keyword evidence="4 12" id="KW-0548">Nucleotidyltransferase</keyword>
<dbReference type="EC" id="2.7.1.25" evidence="8"/>
<dbReference type="EMBL" id="CP007243">
    <property type="protein sequence ID" value="AIA30795.1"/>
    <property type="molecule type" value="Genomic_DNA"/>
</dbReference>
<gene>
    <name evidence="8" type="primary">cysC</name>
    <name evidence="12" type="ORF">Y981_08660</name>
</gene>
<dbReference type="HAMAP" id="MF_00065">
    <property type="entry name" value="Adenylyl_sulf_kinase"/>
    <property type="match status" value="1"/>
</dbReference>
<evidence type="ECO:0000259" key="11">
    <source>
        <dbReference type="Pfam" id="PF14306"/>
    </source>
</evidence>
<dbReference type="Gene3D" id="3.10.400.10">
    <property type="entry name" value="Sulfate adenylyltransferase"/>
    <property type="match status" value="1"/>
</dbReference>
<dbReference type="NCBIfam" id="TIGR00455">
    <property type="entry name" value="apsK"/>
    <property type="match status" value="1"/>
</dbReference>
<comment type="catalytic activity">
    <reaction evidence="1 8">
        <text>adenosine 5'-phosphosulfate + ATP = 3'-phosphoadenylyl sulfate + ADP + H(+)</text>
        <dbReference type="Rhea" id="RHEA:24152"/>
        <dbReference type="ChEBI" id="CHEBI:15378"/>
        <dbReference type="ChEBI" id="CHEBI:30616"/>
        <dbReference type="ChEBI" id="CHEBI:58243"/>
        <dbReference type="ChEBI" id="CHEBI:58339"/>
        <dbReference type="ChEBI" id="CHEBI:456216"/>
        <dbReference type="EC" id="2.7.1.25"/>
    </reaction>
</comment>
<feature type="domain" description="APS kinase" evidence="9">
    <location>
        <begin position="395"/>
        <end position="546"/>
    </location>
</feature>
<evidence type="ECO:0000256" key="5">
    <source>
        <dbReference type="ARBA" id="ARBA00022741"/>
    </source>
</evidence>
<dbReference type="GO" id="GO:0004781">
    <property type="term" value="F:sulfate adenylyltransferase (ATP) activity"/>
    <property type="evidence" value="ECO:0007669"/>
    <property type="project" value="UniProtKB-EC"/>
</dbReference>
<organism evidence="12 13">
    <name type="scientific">Leptospirillum ferriphilum YSK</name>
    <dbReference type="NCBI Taxonomy" id="1441628"/>
    <lineage>
        <taxon>Bacteria</taxon>
        <taxon>Pseudomonadati</taxon>
        <taxon>Nitrospirota</taxon>
        <taxon>Nitrospiria</taxon>
        <taxon>Nitrospirales</taxon>
        <taxon>Nitrospiraceae</taxon>
        <taxon>Leptospirillum</taxon>
    </lineage>
</organism>